<dbReference type="AlphaFoldDB" id="A0AA88S2Y4"/>
<reference evidence="2" key="1">
    <citation type="submission" date="2023-07" db="EMBL/GenBank/DDBJ databases">
        <title>Chromosome-level Genome Assembly of Striped Snakehead (Channa striata).</title>
        <authorList>
            <person name="Liu H."/>
        </authorList>
    </citation>
    <scope>NUCLEOTIDE SEQUENCE</scope>
    <source>
        <strain evidence="2">Gz</strain>
        <tissue evidence="2">Muscle</tissue>
    </source>
</reference>
<accession>A0AA88S2Y4</accession>
<dbReference type="Proteomes" id="UP001187415">
    <property type="component" value="Unassembled WGS sequence"/>
</dbReference>
<comment type="caution">
    <text evidence="2">The sequence shown here is derived from an EMBL/GenBank/DDBJ whole genome shotgun (WGS) entry which is preliminary data.</text>
</comment>
<feature type="compositionally biased region" description="Basic and acidic residues" evidence="1">
    <location>
        <begin position="35"/>
        <end position="44"/>
    </location>
</feature>
<gene>
    <name evidence="2" type="ORF">Q5P01_020947</name>
</gene>
<evidence type="ECO:0000256" key="1">
    <source>
        <dbReference type="SAM" id="MobiDB-lite"/>
    </source>
</evidence>
<evidence type="ECO:0000313" key="2">
    <source>
        <dbReference type="EMBL" id="KAK2826733.1"/>
    </source>
</evidence>
<proteinExistence type="predicted"/>
<feature type="region of interest" description="Disordered" evidence="1">
    <location>
        <begin position="93"/>
        <end position="114"/>
    </location>
</feature>
<feature type="region of interest" description="Disordered" evidence="1">
    <location>
        <begin position="23"/>
        <end position="44"/>
    </location>
</feature>
<keyword evidence="3" id="KW-1185">Reference proteome</keyword>
<organism evidence="2 3">
    <name type="scientific">Channa striata</name>
    <name type="common">Snakehead murrel</name>
    <name type="synonym">Ophicephalus striatus</name>
    <dbReference type="NCBI Taxonomy" id="64152"/>
    <lineage>
        <taxon>Eukaryota</taxon>
        <taxon>Metazoa</taxon>
        <taxon>Chordata</taxon>
        <taxon>Craniata</taxon>
        <taxon>Vertebrata</taxon>
        <taxon>Euteleostomi</taxon>
        <taxon>Actinopterygii</taxon>
        <taxon>Neopterygii</taxon>
        <taxon>Teleostei</taxon>
        <taxon>Neoteleostei</taxon>
        <taxon>Acanthomorphata</taxon>
        <taxon>Anabantaria</taxon>
        <taxon>Anabantiformes</taxon>
        <taxon>Channoidei</taxon>
        <taxon>Channidae</taxon>
        <taxon>Channa</taxon>
    </lineage>
</organism>
<name>A0AA88S2Y4_CHASR</name>
<protein>
    <submittedName>
        <fullName evidence="2">Uncharacterized protein</fullName>
    </submittedName>
</protein>
<dbReference type="EMBL" id="JAUPFM010000016">
    <property type="protein sequence ID" value="KAK2826733.1"/>
    <property type="molecule type" value="Genomic_DNA"/>
</dbReference>
<sequence>MMADMKRVLGPLCRLPALGQASKANVNSVPKNPRNRRDPERNADLRLQAVASYDGCDICADRYAQHCSGTPGCGVDEDLHCTVPTPVLHLPLDVRRDESQTGPAALTSPELASS</sequence>
<evidence type="ECO:0000313" key="3">
    <source>
        <dbReference type="Proteomes" id="UP001187415"/>
    </source>
</evidence>